<organism evidence="1 2">
    <name type="scientific">Trichomonas vaginalis (strain ATCC PRA-98 / G3)</name>
    <dbReference type="NCBI Taxonomy" id="412133"/>
    <lineage>
        <taxon>Eukaryota</taxon>
        <taxon>Metamonada</taxon>
        <taxon>Parabasalia</taxon>
        <taxon>Trichomonadida</taxon>
        <taxon>Trichomonadidae</taxon>
        <taxon>Trichomonas</taxon>
    </lineage>
</organism>
<dbReference type="AlphaFoldDB" id="A2G3D9"/>
<proteinExistence type="predicted"/>
<accession>A2G3D9</accession>
<sequence>MPDFPPPIQDLISKMLTVDPNLRITIDQIKVHPSFRMFCLEKYVFPTPLRLPFITSPVDPKDVPWATYTVLKSIGYQSDEEINEELRAETHTMAKVFAHMLTRNISIDTLKWPTDSSADDAIPNDAFIISPNVLPMGSANSADSFGRRRAIPDVSSPETFSLVERRYTAEFNDTPELEMEPQSFEKIPIPIEELMLTLQTCLSNAQYEWLHPDDMHIYARNTVDNSYVVFTAIFIDEDMLRLTMLPVRIESDQFNALIETVSISIQEAIDNYSTNDALNEAYVDA</sequence>
<name>A2G3D9_TRIV3</name>
<dbReference type="EMBL" id="DS114322">
    <property type="protein sequence ID" value="EAX88327.1"/>
    <property type="molecule type" value="Genomic_DNA"/>
</dbReference>
<keyword evidence="2" id="KW-1185">Reference proteome</keyword>
<dbReference type="GO" id="GO:0035556">
    <property type="term" value="P:intracellular signal transduction"/>
    <property type="evidence" value="ECO:0000318"/>
    <property type="project" value="GO_Central"/>
</dbReference>
<dbReference type="KEGG" id="tva:4745982"/>
<dbReference type="GO" id="GO:0004674">
    <property type="term" value="F:protein serine/threonine kinase activity"/>
    <property type="evidence" value="ECO:0000318"/>
    <property type="project" value="GO_Central"/>
</dbReference>
<dbReference type="RefSeq" id="XP_001301257.1">
    <property type="nucleotide sequence ID" value="XM_001301256.1"/>
</dbReference>
<evidence type="ECO:0000313" key="1">
    <source>
        <dbReference type="EMBL" id="EAX88327.1"/>
    </source>
</evidence>
<reference evidence="1" key="2">
    <citation type="journal article" date="2007" name="Science">
        <title>Draft genome sequence of the sexually transmitted pathogen Trichomonas vaginalis.</title>
        <authorList>
            <person name="Carlton J.M."/>
            <person name="Hirt R.P."/>
            <person name="Silva J.C."/>
            <person name="Delcher A.L."/>
            <person name="Schatz M."/>
            <person name="Zhao Q."/>
            <person name="Wortman J.R."/>
            <person name="Bidwell S.L."/>
            <person name="Alsmark U.C.M."/>
            <person name="Besteiro S."/>
            <person name="Sicheritz-Ponten T."/>
            <person name="Noel C.J."/>
            <person name="Dacks J.B."/>
            <person name="Foster P.G."/>
            <person name="Simillion C."/>
            <person name="Van de Peer Y."/>
            <person name="Miranda-Saavedra D."/>
            <person name="Barton G.J."/>
            <person name="Westrop G.D."/>
            <person name="Mueller S."/>
            <person name="Dessi D."/>
            <person name="Fiori P.L."/>
            <person name="Ren Q."/>
            <person name="Paulsen I."/>
            <person name="Zhang H."/>
            <person name="Bastida-Corcuera F.D."/>
            <person name="Simoes-Barbosa A."/>
            <person name="Brown M.T."/>
            <person name="Hayes R.D."/>
            <person name="Mukherjee M."/>
            <person name="Okumura C.Y."/>
            <person name="Schneider R."/>
            <person name="Smith A.J."/>
            <person name="Vanacova S."/>
            <person name="Villalvazo M."/>
            <person name="Haas B.J."/>
            <person name="Pertea M."/>
            <person name="Feldblyum T.V."/>
            <person name="Utterback T.R."/>
            <person name="Shu C.L."/>
            <person name="Osoegawa K."/>
            <person name="de Jong P.J."/>
            <person name="Hrdy I."/>
            <person name="Horvathova L."/>
            <person name="Zubacova Z."/>
            <person name="Dolezal P."/>
            <person name="Malik S.B."/>
            <person name="Logsdon J.M. Jr."/>
            <person name="Henze K."/>
            <person name="Gupta A."/>
            <person name="Wang C.C."/>
            <person name="Dunne R.L."/>
            <person name="Upcroft J.A."/>
            <person name="Upcroft P."/>
            <person name="White O."/>
            <person name="Salzberg S.L."/>
            <person name="Tang P."/>
            <person name="Chiu C.-H."/>
            <person name="Lee Y.-S."/>
            <person name="Embley T.M."/>
            <person name="Coombs G.H."/>
            <person name="Mottram J.C."/>
            <person name="Tachezy J."/>
            <person name="Fraser-Liggett C.M."/>
            <person name="Johnson P.J."/>
        </authorList>
    </citation>
    <scope>NUCLEOTIDE SEQUENCE [LARGE SCALE GENOMIC DNA]</scope>
    <source>
        <strain evidence="1">G3</strain>
    </source>
</reference>
<evidence type="ECO:0008006" key="3">
    <source>
        <dbReference type="Google" id="ProtNLM"/>
    </source>
</evidence>
<dbReference type="Gene3D" id="1.10.510.10">
    <property type="entry name" value="Transferase(Phosphotransferase) domain 1"/>
    <property type="match status" value="1"/>
</dbReference>
<dbReference type="SUPFAM" id="SSF56112">
    <property type="entry name" value="Protein kinase-like (PK-like)"/>
    <property type="match status" value="1"/>
</dbReference>
<reference evidence="1" key="1">
    <citation type="submission" date="2006-10" db="EMBL/GenBank/DDBJ databases">
        <authorList>
            <person name="Amadeo P."/>
            <person name="Zhao Q."/>
            <person name="Wortman J."/>
            <person name="Fraser-Liggett C."/>
            <person name="Carlton J."/>
        </authorList>
    </citation>
    <scope>NUCLEOTIDE SEQUENCE</scope>
    <source>
        <strain evidence="1">G3</strain>
    </source>
</reference>
<dbReference type="InterPro" id="IPR011009">
    <property type="entry name" value="Kinase-like_dom_sf"/>
</dbReference>
<dbReference type="VEuPathDB" id="TrichDB:TVAG_449130"/>
<protein>
    <recommendedName>
        <fullName evidence="3">CAMK family protein kinase</fullName>
    </recommendedName>
</protein>
<dbReference type="Proteomes" id="UP000001542">
    <property type="component" value="Unassembled WGS sequence"/>
</dbReference>
<gene>
    <name evidence="1" type="ORF">TVAG_449130</name>
</gene>
<dbReference type="GO" id="GO:0005737">
    <property type="term" value="C:cytoplasm"/>
    <property type="evidence" value="ECO:0000318"/>
    <property type="project" value="GO_Central"/>
</dbReference>
<evidence type="ECO:0000313" key="2">
    <source>
        <dbReference type="Proteomes" id="UP000001542"/>
    </source>
</evidence>
<dbReference type="VEuPathDB" id="TrichDB:TVAGG3_0914340"/>
<dbReference type="OrthoDB" id="193931at2759"/>
<dbReference type="InParanoid" id="A2G3D9"/>